<feature type="region of interest" description="Disordered" evidence="6">
    <location>
        <begin position="406"/>
        <end position="460"/>
    </location>
</feature>
<gene>
    <name evidence="9" type="ORF">MNBD_PLANCTO02-898</name>
</gene>
<feature type="region of interest" description="Disordered" evidence="6">
    <location>
        <begin position="307"/>
        <end position="350"/>
    </location>
</feature>
<dbReference type="EMBL" id="UOGL01000119">
    <property type="protein sequence ID" value="VAX37406.1"/>
    <property type="molecule type" value="Genomic_DNA"/>
</dbReference>
<dbReference type="GO" id="GO:0004674">
    <property type="term" value="F:protein serine/threonine kinase activity"/>
    <property type="evidence" value="ECO:0007669"/>
    <property type="project" value="UniProtKB-KW"/>
</dbReference>
<feature type="compositionally biased region" description="Basic residues" evidence="6">
    <location>
        <begin position="450"/>
        <end position="460"/>
    </location>
</feature>
<evidence type="ECO:0000256" key="2">
    <source>
        <dbReference type="ARBA" id="ARBA00022679"/>
    </source>
</evidence>
<feature type="transmembrane region" description="Helical" evidence="7">
    <location>
        <begin position="356"/>
        <end position="375"/>
    </location>
</feature>
<feature type="domain" description="Protein kinase" evidence="8">
    <location>
        <begin position="33"/>
        <end position="294"/>
    </location>
</feature>
<evidence type="ECO:0000256" key="1">
    <source>
        <dbReference type="ARBA" id="ARBA00022527"/>
    </source>
</evidence>
<dbReference type="InterPro" id="IPR008271">
    <property type="entry name" value="Ser/Thr_kinase_AS"/>
</dbReference>
<dbReference type="CDD" id="cd14014">
    <property type="entry name" value="STKc_PknB_like"/>
    <property type="match status" value="1"/>
</dbReference>
<evidence type="ECO:0000259" key="8">
    <source>
        <dbReference type="PROSITE" id="PS50011"/>
    </source>
</evidence>
<evidence type="ECO:0000256" key="3">
    <source>
        <dbReference type="ARBA" id="ARBA00022741"/>
    </source>
</evidence>
<name>A0A3B1D3H6_9ZZZZ</name>
<proteinExistence type="predicted"/>
<protein>
    <submittedName>
        <fullName evidence="9">Serine/threonine protein kinase</fullName>
    </submittedName>
</protein>
<evidence type="ECO:0000256" key="5">
    <source>
        <dbReference type="ARBA" id="ARBA00022840"/>
    </source>
</evidence>
<dbReference type="FunFam" id="3.30.200.20:FF:000035">
    <property type="entry name" value="Serine/threonine protein kinase Stk1"/>
    <property type="match status" value="1"/>
</dbReference>
<dbReference type="GO" id="GO:0005524">
    <property type="term" value="F:ATP binding"/>
    <property type="evidence" value="ECO:0007669"/>
    <property type="project" value="UniProtKB-KW"/>
</dbReference>
<dbReference type="PROSITE" id="PS00108">
    <property type="entry name" value="PROTEIN_KINASE_ST"/>
    <property type="match status" value="1"/>
</dbReference>
<dbReference type="PROSITE" id="PS50011">
    <property type="entry name" value="PROTEIN_KINASE_DOM"/>
    <property type="match status" value="1"/>
</dbReference>
<keyword evidence="4 9" id="KW-0418">Kinase</keyword>
<dbReference type="InterPro" id="IPR011009">
    <property type="entry name" value="Kinase-like_dom_sf"/>
</dbReference>
<accession>A0A3B1D3H6</accession>
<dbReference type="PANTHER" id="PTHR43289:SF6">
    <property type="entry name" value="SERINE_THREONINE-PROTEIN KINASE NEKL-3"/>
    <property type="match status" value="1"/>
</dbReference>
<keyword evidence="1 9" id="KW-0723">Serine/threonine-protein kinase</keyword>
<feature type="compositionally biased region" description="Basic residues" evidence="6">
    <location>
        <begin position="425"/>
        <end position="438"/>
    </location>
</feature>
<keyword evidence="7" id="KW-0812">Transmembrane</keyword>
<evidence type="ECO:0000313" key="9">
    <source>
        <dbReference type="EMBL" id="VAX37406.1"/>
    </source>
</evidence>
<dbReference type="InterPro" id="IPR000719">
    <property type="entry name" value="Prot_kinase_dom"/>
</dbReference>
<dbReference type="Gene3D" id="3.30.200.20">
    <property type="entry name" value="Phosphorylase Kinase, domain 1"/>
    <property type="match status" value="1"/>
</dbReference>
<dbReference type="PANTHER" id="PTHR43289">
    <property type="entry name" value="MITOGEN-ACTIVATED PROTEIN KINASE KINASE KINASE 20-RELATED"/>
    <property type="match status" value="1"/>
</dbReference>
<reference evidence="9" key="1">
    <citation type="submission" date="2018-06" db="EMBL/GenBank/DDBJ databases">
        <authorList>
            <person name="Zhirakovskaya E."/>
        </authorList>
    </citation>
    <scope>NUCLEOTIDE SEQUENCE</scope>
</reference>
<organism evidence="9">
    <name type="scientific">hydrothermal vent metagenome</name>
    <dbReference type="NCBI Taxonomy" id="652676"/>
    <lineage>
        <taxon>unclassified sequences</taxon>
        <taxon>metagenomes</taxon>
        <taxon>ecological metagenomes</taxon>
    </lineage>
</organism>
<evidence type="ECO:0000256" key="4">
    <source>
        <dbReference type="ARBA" id="ARBA00022777"/>
    </source>
</evidence>
<dbReference type="AlphaFoldDB" id="A0A3B1D3H6"/>
<dbReference type="SUPFAM" id="SSF56112">
    <property type="entry name" value="Protein kinase-like (PK-like)"/>
    <property type="match status" value="1"/>
</dbReference>
<sequence>MSSDSINNRSAQTSSETKSLRKKTQAVKVLGKYQIQKKIGSGGMGTVFLAEHTELKRIVALKVLPVSKAENPTLVKRFKAEARAAANLKHENIVAVYEAGEAAGRFYIALEYIDGKDVLQILRKEGVMSVKRSVDIVKQTAQALQHAFEQNIVHRDIKPSNLLIDSKGVLKLTDMGLARTMDESAQTQITRDGTTVGTVDYMSPEQARDSKAADIRSDLYSLGCTWYQMLTLKVPFGEGSMTNKLNAHATQSPPDPRAINDKIPEAMVAVIHRMLAKKPDDRYQTPQEFIDDLAKVPLKQRNVSNDVLSGLAGQQSNKKKRKQLSNSGATALPPKTKATHSSNPEEKNPSLRVSPFKFAFMGVLAAGILIGLYWLTTFLGSIKSTPAEPLGGKRPIFDKQEKLGKLPNKIDLDNKQQGKFAPPISRRKPISPKPKTTKPTKTEAPQTNLKPKKAPAKPGF</sequence>
<keyword evidence="7" id="KW-0472">Membrane</keyword>
<feature type="compositionally biased region" description="Basic and acidic residues" evidence="6">
    <location>
        <begin position="406"/>
        <end position="416"/>
    </location>
</feature>
<dbReference type="Gene3D" id="1.10.510.10">
    <property type="entry name" value="Transferase(Phosphotransferase) domain 1"/>
    <property type="match status" value="1"/>
</dbReference>
<feature type="compositionally biased region" description="Polar residues" evidence="6">
    <location>
        <begin position="307"/>
        <end position="316"/>
    </location>
</feature>
<keyword evidence="5" id="KW-0067">ATP-binding</keyword>
<dbReference type="InterPro" id="IPR017441">
    <property type="entry name" value="Protein_kinase_ATP_BS"/>
</dbReference>
<dbReference type="SMART" id="SM00220">
    <property type="entry name" value="S_TKc"/>
    <property type="match status" value="1"/>
</dbReference>
<dbReference type="FunFam" id="1.10.510.10:FF:000021">
    <property type="entry name" value="Serine/threonine protein kinase"/>
    <property type="match status" value="1"/>
</dbReference>
<evidence type="ECO:0000256" key="6">
    <source>
        <dbReference type="SAM" id="MobiDB-lite"/>
    </source>
</evidence>
<dbReference type="Pfam" id="PF00069">
    <property type="entry name" value="Pkinase"/>
    <property type="match status" value="1"/>
</dbReference>
<dbReference type="PROSITE" id="PS00107">
    <property type="entry name" value="PROTEIN_KINASE_ATP"/>
    <property type="match status" value="1"/>
</dbReference>
<evidence type="ECO:0000256" key="7">
    <source>
        <dbReference type="SAM" id="Phobius"/>
    </source>
</evidence>
<keyword evidence="2" id="KW-0808">Transferase</keyword>
<keyword evidence="3" id="KW-0547">Nucleotide-binding</keyword>
<keyword evidence="7" id="KW-1133">Transmembrane helix</keyword>